<dbReference type="Proteomes" id="UP000245609">
    <property type="component" value="Unassembled WGS sequence"/>
</dbReference>
<keyword evidence="1" id="KW-1133">Transmembrane helix</keyword>
<proteinExistence type="predicted"/>
<protein>
    <recommendedName>
        <fullName evidence="4">Tetraspanin</fullName>
    </recommendedName>
</protein>
<evidence type="ECO:0000256" key="1">
    <source>
        <dbReference type="SAM" id="Phobius"/>
    </source>
</evidence>
<evidence type="ECO:0000313" key="3">
    <source>
        <dbReference type="Proteomes" id="UP000245609"/>
    </source>
</evidence>
<name>A0A2T9ZJY4_9FUNG</name>
<keyword evidence="1" id="KW-0472">Membrane</keyword>
<keyword evidence="1" id="KW-0812">Transmembrane</keyword>
<feature type="transmembrane region" description="Helical" evidence="1">
    <location>
        <begin position="55"/>
        <end position="76"/>
    </location>
</feature>
<evidence type="ECO:0008006" key="4">
    <source>
        <dbReference type="Google" id="ProtNLM"/>
    </source>
</evidence>
<dbReference type="OrthoDB" id="2279611at2759"/>
<evidence type="ECO:0000313" key="2">
    <source>
        <dbReference type="EMBL" id="PVV04909.1"/>
    </source>
</evidence>
<organism evidence="2 3">
    <name type="scientific">Smittium megazygosporum</name>
    <dbReference type="NCBI Taxonomy" id="133381"/>
    <lineage>
        <taxon>Eukaryota</taxon>
        <taxon>Fungi</taxon>
        <taxon>Fungi incertae sedis</taxon>
        <taxon>Zoopagomycota</taxon>
        <taxon>Kickxellomycotina</taxon>
        <taxon>Harpellomycetes</taxon>
        <taxon>Harpellales</taxon>
        <taxon>Legeriomycetaceae</taxon>
        <taxon>Smittium</taxon>
    </lineage>
</organism>
<sequence length="184" mass="20449">MNDSLLRYNSGICLNYYFASLIVASSNAMMLYFGIESLVSKGKHNDVPVLSTSIAVVYLLCSIISGISVLLGVYGFLNSKKRKTMFMLCYIGTFISGLFHFSIGVYLWSKSLYIGSNYNYVWKNKMDDFSRSLFQSIGGCCGYLNSTDFVSLITPSCKNVSTGSAIGCIGPLYERLSKYFEPLK</sequence>
<dbReference type="EMBL" id="MBFS01000064">
    <property type="protein sequence ID" value="PVV04909.1"/>
    <property type="molecule type" value="Genomic_DNA"/>
</dbReference>
<feature type="transmembrane region" description="Helical" evidence="1">
    <location>
        <begin position="12"/>
        <end position="35"/>
    </location>
</feature>
<feature type="transmembrane region" description="Helical" evidence="1">
    <location>
        <begin position="88"/>
        <end position="108"/>
    </location>
</feature>
<reference evidence="2 3" key="1">
    <citation type="journal article" date="2018" name="MBio">
        <title>Comparative Genomics Reveals the Core Gene Toolbox for the Fungus-Insect Symbiosis.</title>
        <authorList>
            <person name="Wang Y."/>
            <person name="Stata M."/>
            <person name="Wang W."/>
            <person name="Stajich J.E."/>
            <person name="White M.M."/>
            <person name="Moncalvo J.M."/>
        </authorList>
    </citation>
    <scope>NUCLEOTIDE SEQUENCE [LARGE SCALE GENOMIC DNA]</scope>
    <source>
        <strain evidence="2 3">SC-DP-2</strain>
    </source>
</reference>
<dbReference type="AlphaFoldDB" id="A0A2T9ZJY4"/>
<keyword evidence="3" id="KW-1185">Reference proteome</keyword>
<gene>
    <name evidence="2" type="ORF">BB560_000568</name>
</gene>
<comment type="caution">
    <text evidence="2">The sequence shown here is derived from an EMBL/GenBank/DDBJ whole genome shotgun (WGS) entry which is preliminary data.</text>
</comment>
<accession>A0A2T9ZJY4</accession>